<evidence type="ECO:0000256" key="5">
    <source>
        <dbReference type="ARBA" id="ARBA00023316"/>
    </source>
</evidence>
<keyword evidence="3" id="KW-0808">Transferase</keyword>
<dbReference type="EMBL" id="UFAJ01000144">
    <property type="protein sequence ID" value="SSD59454.1"/>
    <property type="molecule type" value="Genomic_DNA"/>
</dbReference>
<keyword evidence="5" id="KW-0961">Cell wall biogenesis/degradation</keyword>
<evidence type="ECO:0000256" key="3">
    <source>
        <dbReference type="ARBA" id="ARBA00022676"/>
    </source>
</evidence>
<keyword evidence="9" id="KW-1185">Reference proteome</keyword>
<dbReference type="Proteomes" id="UP000262825">
    <property type="component" value="Unassembled WGS sequence"/>
</dbReference>
<feature type="region of interest" description="Disordered" evidence="6">
    <location>
        <begin position="54"/>
        <end position="78"/>
    </location>
</feature>
<comment type="subcellular location">
    <subcellularLocation>
        <location evidence="1">Membrane</location>
        <topology evidence="1">Single-pass type II membrane protein</topology>
    </subcellularLocation>
</comment>
<keyword evidence="7" id="KW-0812">Transmembrane</keyword>
<feature type="compositionally biased region" description="Low complexity" evidence="6">
    <location>
        <begin position="54"/>
        <end position="75"/>
    </location>
</feature>
<keyword evidence="3" id="KW-0328">Glycosyltransferase</keyword>
<organism evidence="8 9">
    <name type="scientific">Saccharomycodes ludwigii</name>
    <dbReference type="NCBI Taxonomy" id="36035"/>
    <lineage>
        <taxon>Eukaryota</taxon>
        <taxon>Fungi</taxon>
        <taxon>Dikarya</taxon>
        <taxon>Ascomycota</taxon>
        <taxon>Saccharomycotina</taxon>
        <taxon>Saccharomycetes</taxon>
        <taxon>Saccharomycodales</taxon>
        <taxon>Saccharomycodaceae</taxon>
        <taxon>Saccharomycodes</taxon>
    </lineage>
</organism>
<dbReference type="GO" id="GO:0016020">
    <property type="term" value="C:membrane"/>
    <property type="evidence" value="ECO:0007669"/>
    <property type="project" value="UniProtKB-SubCell"/>
</dbReference>
<evidence type="ECO:0000313" key="8">
    <source>
        <dbReference type="EMBL" id="SSD59454.1"/>
    </source>
</evidence>
<sequence length="663" mass="76718">MFFLKRKLSFKFLVVSLIAVIVVITLTVIQPHANNTSINTSSLSNLFSSNIKSKTTNNNDNNDNDNINHNHNNKGGSKKRIVVQSKKDLLNPSYLNSKKLIDNVDYKSKVSPNSPFSPFVNDVFTKYNVQGYISNPDNVDLSLPEYLLSESDEGSKKEKMCSILEYDNYFEYSYGSNQLILNELSDMKTLRDDLLYNYPKWFPFVQNKDTEVDLTEARILDEHWVRFGGSAVWLDEHQCYLMVSRVLYHPFGYEKHCKISLSRLELFDKDWNPLIGKRIRFSDISVNQADLDNMINKLDNEAIANVNDDPELKLRSLNRKKKFLNRYSVEFPTWLDIDMDLKDGETLGTEDPRVVLLGNGEPLVIFNMIDKDYNIDKTTRSIYSYFPFRKINPQLKFVIEGRQPKSVEKNWTPFLHRDDIEETVTSIDRGHLHFIYSFRPLEILKCSLNDGLCRLVFENQFLTTLDETNNEEDKKLNQYGGIRGGTQFLPLPFSLPQLSNGRQLWLGFPKLHIDWCGCGKSFYRPMLSLLMENDGVYSEELIVPILDFDMDVLSFDRKTTKCDGLNNLSPNSISAWDVLNYDTITGKYEDYLVFTMSEADYNTRRIVLKGVLNYVLEIYKNKEIKELFEITPDSKKVLQKALTCIVDYSNAECSAYGKAHPKD</sequence>
<accession>A0A376B4Q7</accession>
<keyword evidence="4" id="KW-0735">Signal-anchor</keyword>
<protein>
    <recommendedName>
        <fullName evidence="10">Beta-mannosyltransferase 1</fullName>
    </recommendedName>
</protein>
<evidence type="ECO:0000256" key="2">
    <source>
        <dbReference type="ARBA" id="ARBA00009486"/>
    </source>
</evidence>
<evidence type="ECO:0000256" key="6">
    <source>
        <dbReference type="SAM" id="MobiDB-lite"/>
    </source>
</evidence>
<keyword evidence="7" id="KW-1133">Transmembrane helix</keyword>
<comment type="similarity">
    <text evidence="2">Belongs to the BMT family.</text>
</comment>
<reference evidence="9" key="1">
    <citation type="submission" date="2018-06" db="EMBL/GenBank/DDBJ databases">
        <authorList>
            <person name="Guldener U."/>
        </authorList>
    </citation>
    <scope>NUCLEOTIDE SEQUENCE [LARGE SCALE GENOMIC DNA]</scope>
    <source>
        <strain evidence="9">UTAD17</strain>
    </source>
</reference>
<keyword evidence="7" id="KW-0472">Membrane</keyword>
<evidence type="ECO:0000256" key="7">
    <source>
        <dbReference type="SAM" id="Phobius"/>
    </source>
</evidence>
<proteinExistence type="inferred from homology"/>
<evidence type="ECO:0008006" key="10">
    <source>
        <dbReference type="Google" id="ProtNLM"/>
    </source>
</evidence>
<dbReference type="VEuPathDB" id="FungiDB:SCODWIG_01215"/>
<gene>
    <name evidence="8" type="ORF">SCODWIG_01215</name>
</gene>
<evidence type="ECO:0000256" key="1">
    <source>
        <dbReference type="ARBA" id="ARBA00004606"/>
    </source>
</evidence>
<dbReference type="InterPro" id="IPR021988">
    <property type="entry name" value="BMT1"/>
</dbReference>
<evidence type="ECO:0000256" key="4">
    <source>
        <dbReference type="ARBA" id="ARBA00022968"/>
    </source>
</evidence>
<feature type="transmembrane region" description="Helical" evidence="7">
    <location>
        <begin position="12"/>
        <end position="29"/>
    </location>
</feature>
<dbReference type="Pfam" id="PF12141">
    <property type="entry name" value="BMT"/>
    <property type="match status" value="1"/>
</dbReference>
<dbReference type="AlphaFoldDB" id="A0A376B4Q7"/>
<evidence type="ECO:0000313" key="9">
    <source>
        <dbReference type="Proteomes" id="UP000262825"/>
    </source>
</evidence>
<dbReference type="GO" id="GO:0000030">
    <property type="term" value="F:mannosyltransferase activity"/>
    <property type="evidence" value="ECO:0007669"/>
    <property type="project" value="InterPro"/>
</dbReference>
<dbReference type="GO" id="GO:0071555">
    <property type="term" value="P:cell wall organization"/>
    <property type="evidence" value="ECO:0007669"/>
    <property type="project" value="UniProtKB-KW"/>
</dbReference>
<name>A0A376B4Q7_9ASCO</name>